<dbReference type="GO" id="GO:0016301">
    <property type="term" value="F:kinase activity"/>
    <property type="evidence" value="ECO:0007669"/>
    <property type="project" value="UniProtKB-KW"/>
</dbReference>
<dbReference type="Proteomes" id="UP000198923">
    <property type="component" value="Unassembled WGS sequence"/>
</dbReference>
<evidence type="ECO:0000313" key="3">
    <source>
        <dbReference type="Proteomes" id="UP000198923"/>
    </source>
</evidence>
<dbReference type="SUPFAM" id="SSF52009">
    <property type="entry name" value="Phosphohistidine domain"/>
    <property type="match status" value="1"/>
</dbReference>
<dbReference type="PANTHER" id="PTHR43615">
    <property type="entry name" value="PHOSPHOENOLPYRUVATE SYNTHASE-RELATED"/>
    <property type="match status" value="1"/>
</dbReference>
<keyword evidence="2" id="KW-0670">Pyruvate</keyword>
<gene>
    <name evidence="2" type="ORF">SAMN05421505_113181</name>
</gene>
<protein>
    <submittedName>
        <fullName evidence="2">Pyruvate, water dikinase</fullName>
    </submittedName>
</protein>
<dbReference type="OrthoDB" id="9765468at2"/>
<dbReference type="InterPro" id="IPR051549">
    <property type="entry name" value="PEP_Utilizing_Enz"/>
</dbReference>
<dbReference type="Gene3D" id="3.50.30.10">
    <property type="entry name" value="Phosphohistidine domain"/>
    <property type="match status" value="1"/>
</dbReference>
<proteinExistence type="predicted"/>
<evidence type="ECO:0000259" key="1">
    <source>
        <dbReference type="Pfam" id="PF00391"/>
    </source>
</evidence>
<keyword evidence="2" id="KW-0808">Transferase</keyword>
<dbReference type="RefSeq" id="WP_093171299.1">
    <property type="nucleotide sequence ID" value="NZ_FNCN01000013.1"/>
</dbReference>
<dbReference type="Pfam" id="PF00391">
    <property type="entry name" value="PEP-utilizers"/>
    <property type="match status" value="1"/>
</dbReference>
<name>A0A1G8B708_9ACTN</name>
<dbReference type="InterPro" id="IPR036637">
    <property type="entry name" value="Phosphohistidine_dom_sf"/>
</dbReference>
<feature type="domain" description="PEP-utilising enzyme mobile" evidence="1">
    <location>
        <begin position="499"/>
        <end position="569"/>
    </location>
</feature>
<dbReference type="STRING" id="504805.SAMN05421505_113181"/>
<keyword evidence="2" id="KW-0418">Kinase</keyword>
<organism evidence="2 3">
    <name type="scientific">Sinosporangium album</name>
    <dbReference type="NCBI Taxonomy" id="504805"/>
    <lineage>
        <taxon>Bacteria</taxon>
        <taxon>Bacillati</taxon>
        <taxon>Actinomycetota</taxon>
        <taxon>Actinomycetes</taxon>
        <taxon>Streptosporangiales</taxon>
        <taxon>Streptosporangiaceae</taxon>
        <taxon>Sinosporangium</taxon>
    </lineage>
</organism>
<keyword evidence="3" id="KW-1185">Reference proteome</keyword>
<dbReference type="EMBL" id="FNCN01000013">
    <property type="protein sequence ID" value="SDH29032.1"/>
    <property type="molecule type" value="Genomic_DNA"/>
</dbReference>
<evidence type="ECO:0000313" key="2">
    <source>
        <dbReference type="EMBL" id="SDH29032.1"/>
    </source>
</evidence>
<dbReference type="InterPro" id="IPR008279">
    <property type="entry name" value="PEP-util_enz_mobile_dom"/>
</dbReference>
<sequence length="593" mass="63928">MGSFPVFDGASKVFPIYSRANIGEIFPDPISPLNASAGFQANLEPGWRAAFVSCGVWDHDLYDATVEHNIVPAFGGYLYINMSLMRLFGVRVPGATPGSVDLQYFGDMPGIPSYESERRDFDENPAYSEKAGAWLAHEVLGATDLAAYDADRRTVAGIRARRPDLASLSDRELRQRITSFGDVLQGVFERHISASLKSGIGLGGIARITEAAGRPDLALTLVSGIGEVDSAEPSTQMWHLSRLARTGPVAAHFDAGGRDLFERLGADPETRDFADALDRFLRTWDFRGPSEWEIRATTWGTDPALVLATVDRLRLVSEDEAPARKNAERARQRQAASAELRTLFAGDETAVAQFDAVLHAAELWLRGRERGRTTAAMLIHEVRLAARELGRRAAEAGHLDHVAQIFMLFAGELDTWLDDPAAHLDILRERERTYLRLFDYEPPFVTVGRPGPVAEWRRRSDRSAAPLRPGDAITGVPGCGGTARGRARVLTAPDDPSALEPGDILVAPITDPSWTPLFVAAAAVVVDVGAPFSHAAIISRELGIPCVVSATDATARIPDGALIEVDGTTAAVTVLEVVDVTAAVTAAEAEGAP</sequence>
<dbReference type="PANTHER" id="PTHR43615:SF1">
    <property type="entry name" value="PPDK_N DOMAIN-CONTAINING PROTEIN"/>
    <property type="match status" value="1"/>
</dbReference>
<reference evidence="2 3" key="1">
    <citation type="submission" date="2016-10" db="EMBL/GenBank/DDBJ databases">
        <authorList>
            <person name="de Groot N.N."/>
        </authorList>
    </citation>
    <scope>NUCLEOTIDE SEQUENCE [LARGE SCALE GENOMIC DNA]</scope>
    <source>
        <strain evidence="2 3">CPCC 201354</strain>
    </source>
</reference>
<dbReference type="AlphaFoldDB" id="A0A1G8B708"/>
<accession>A0A1G8B708</accession>